<dbReference type="Pfam" id="PF21781">
    <property type="entry name" value="DUF6876"/>
    <property type="match status" value="1"/>
</dbReference>
<name>A0ABT6FP96_9FLAO</name>
<sequence>MKSKIHEYQNKYLPMSKAQVNEIKAGLQYFHGSETVFQIPLLRTRYTNGLKYLAEAAECFWLITDTSAFAKTLMDKSYFITIDFKRLPKEKQDHSGYEAEITYSDGNGNIFGKHGYRVTDFPLDELRLFFVDNTLMLPSEY</sequence>
<keyword evidence="3" id="KW-1185">Reference proteome</keyword>
<evidence type="ECO:0000313" key="2">
    <source>
        <dbReference type="EMBL" id="MDG3584916.1"/>
    </source>
</evidence>
<gene>
    <name evidence="2" type="ORF">OSR52_03470</name>
</gene>
<reference evidence="2" key="1">
    <citation type="submission" date="2022-11" db="EMBL/GenBank/DDBJ databases">
        <title>High-quality draft genome sequence of Galbibacter sp. strain CMA-7.</title>
        <authorList>
            <person name="Wei L."/>
            <person name="Dong C."/>
            <person name="Shao Z."/>
        </authorList>
    </citation>
    <scope>NUCLEOTIDE SEQUENCE</scope>
    <source>
        <strain evidence="2">CMA-7</strain>
    </source>
</reference>
<dbReference type="RefSeq" id="WP_277898654.1">
    <property type="nucleotide sequence ID" value="NZ_JAPMUA010000001.1"/>
</dbReference>
<comment type="caution">
    <text evidence="2">The sequence shown here is derived from an EMBL/GenBank/DDBJ whole genome shotgun (WGS) entry which is preliminary data.</text>
</comment>
<evidence type="ECO:0000313" key="3">
    <source>
        <dbReference type="Proteomes" id="UP001153642"/>
    </source>
</evidence>
<dbReference type="Proteomes" id="UP001153642">
    <property type="component" value="Unassembled WGS sequence"/>
</dbReference>
<proteinExistence type="predicted"/>
<dbReference type="InterPro" id="IPR049241">
    <property type="entry name" value="DUF6876"/>
</dbReference>
<protein>
    <recommendedName>
        <fullName evidence="1">DUF6876 domain-containing protein</fullName>
    </recommendedName>
</protein>
<evidence type="ECO:0000259" key="1">
    <source>
        <dbReference type="Pfam" id="PF21781"/>
    </source>
</evidence>
<accession>A0ABT6FP96</accession>
<organism evidence="2 3">
    <name type="scientific">Galbibacter pacificus</name>
    <dbReference type="NCBI Taxonomy" id="2996052"/>
    <lineage>
        <taxon>Bacteria</taxon>
        <taxon>Pseudomonadati</taxon>
        <taxon>Bacteroidota</taxon>
        <taxon>Flavobacteriia</taxon>
        <taxon>Flavobacteriales</taxon>
        <taxon>Flavobacteriaceae</taxon>
        <taxon>Galbibacter</taxon>
    </lineage>
</organism>
<dbReference type="EMBL" id="JAPMUA010000001">
    <property type="protein sequence ID" value="MDG3584916.1"/>
    <property type="molecule type" value="Genomic_DNA"/>
</dbReference>
<feature type="domain" description="DUF6876" evidence="1">
    <location>
        <begin position="22"/>
        <end position="141"/>
    </location>
</feature>